<accession>A0A0L0SKL6</accession>
<name>A0A0L0SKL6_ALLM3</name>
<dbReference type="Proteomes" id="UP000054350">
    <property type="component" value="Unassembled WGS sequence"/>
</dbReference>
<feature type="region of interest" description="Disordered" evidence="1">
    <location>
        <begin position="331"/>
        <end position="352"/>
    </location>
</feature>
<keyword evidence="4" id="KW-1185">Reference proteome</keyword>
<feature type="compositionally biased region" description="Low complexity" evidence="1">
    <location>
        <begin position="490"/>
        <end position="499"/>
    </location>
</feature>
<dbReference type="EMBL" id="GG745341">
    <property type="protein sequence ID" value="KNE63052.1"/>
    <property type="molecule type" value="Genomic_DNA"/>
</dbReference>
<feature type="region of interest" description="Disordered" evidence="1">
    <location>
        <begin position="106"/>
        <end position="128"/>
    </location>
</feature>
<feature type="region of interest" description="Disordered" evidence="1">
    <location>
        <begin position="236"/>
        <end position="307"/>
    </location>
</feature>
<dbReference type="Pfam" id="PF21039">
    <property type="entry name" value="CEP104_ZnF"/>
    <property type="match status" value="1"/>
</dbReference>
<feature type="region of interest" description="Disordered" evidence="1">
    <location>
        <begin position="374"/>
        <end position="420"/>
    </location>
</feature>
<dbReference type="eggNOG" id="KOG4825">
    <property type="taxonomic scope" value="Eukaryota"/>
</dbReference>
<dbReference type="PANTHER" id="PTHR13371">
    <property type="entry name" value="GLYCINE-, GLUTAMATE-, THIENYLCYCLOHEXYLPIPERIDINE-BINDING PROTEIN"/>
    <property type="match status" value="1"/>
</dbReference>
<feature type="region of interest" description="Disordered" evidence="1">
    <location>
        <begin position="479"/>
        <end position="537"/>
    </location>
</feature>
<organism evidence="3 4">
    <name type="scientific">Allomyces macrogynus (strain ATCC 38327)</name>
    <name type="common">Allomyces javanicus var. macrogynus</name>
    <dbReference type="NCBI Taxonomy" id="578462"/>
    <lineage>
        <taxon>Eukaryota</taxon>
        <taxon>Fungi</taxon>
        <taxon>Fungi incertae sedis</taxon>
        <taxon>Blastocladiomycota</taxon>
        <taxon>Blastocladiomycetes</taxon>
        <taxon>Blastocladiales</taxon>
        <taxon>Blastocladiaceae</taxon>
        <taxon>Allomyces</taxon>
    </lineage>
</organism>
<dbReference type="GO" id="GO:0005929">
    <property type="term" value="C:cilium"/>
    <property type="evidence" value="ECO:0007669"/>
    <property type="project" value="TreeGrafter"/>
</dbReference>
<dbReference type="AlphaFoldDB" id="A0A0L0SKL6"/>
<feature type="compositionally biased region" description="Basic residues" evidence="1">
    <location>
        <begin position="272"/>
        <end position="284"/>
    </location>
</feature>
<protein>
    <recommendedName>
        <fullName evidence="2">Centrosomal protein CEP104 Zn finger domain-containing protein</fullName>
    </recommendedName>
</protein>
<dbReference type="InterPro" id="IPR048738">
    <property type="entry name" value="CEP104_Znf"/>
</dbReference>
<proteinExistence type="predicted"/>
<sequence length="673" mass="70390">MALASLPAAAASLYHSLTQVHWPALLLRTADANARAARIAHDLAVHLLTQHPAWLVGPMVRQFPPATVPWRQLRARLDLITATVRILGIDATDDDGGSNPSFAMTGATSGSTAAGTARPASHVRDARKRTSIAVRAAASMTVAGRARESKWPSRPGSVLAAPTDGDDARHYPLWVLRHLLHTYLPHMHSAVRDAAADLLVAVACQVGPAAVQACVQGLAQRSQVQALRTRLDRIPTANFDDQPVGPQAAVANGRERARSRSVSRSRPPSPHARVRVRTQSRSRSRSRDTRAAVALSVSARTDSDPEENGFQLVTAPTKAAAAAVGSQAKPTRLRFSGIPEPSAPTALTGPGKPTLRKVASMSGPILVRPQAGLRAATSSDGVPFSRSPVRGDPTRQYSALPAPPTAAVGDGKSTKGRPVSALSSLPSLKAAAAAQAASAAVDAVPAASTCAQEPPADVADSAPSKSGFWGRFFGGGHHKAKVQESAHELATVQASTSSTAPPPAPSDVAVTRNPDKRPQPVAPSAPAATPALAPPAPATTVVATANTSTTLTDDDDNEWNVDMTCVFCDKKDPEFTAGRLDFHYWRECPMLMECVACHTIVEVAEYRKHLLKECTAPNKPSPKVAAPVGMCPLCGGEVGRSSRGMKRHLLLGGGCPKSTRKPRAAAATVSGPR</sequence>
<reference evidence="3 4" key="1">
    <citation type="submission" date="2009-11" db="EMBL/GenBank/DDBJ databases">
        <title>Annotation of Allomyces macrogynus ATCC 38327.</title>
        <authorList>
            <consortium name="The Broad Institute Genome Sequencing Platform"/>
            <person name="Russ C."/>
            <person name="Cuomo C."/>
            <person name="Burger G."/>
            <person name="Gray M.W."/>
            <person name="Holland P.W.H."/>
            <person name="King N."/>
            <person name="Lang F.B.F."/>
            <person name="Roger A.J."/>
            <person name="Ruiz-Trillo I."/>
            <person name="Young S.K."/>
            <person name="Zeng Q."/>
            <person name="Gargeya S."/>
            <person name="Fitzgerald M."/>
            <person name="Haas B."/>
            <person name="Abouelleil A."/>
            <person name="Alvarado L."/>
            <person name="Arachchi H.M."/>
            <person name="Berlin A."/>
            <person name="Chapman S.B."/>
            <person name="Gearin G."/>
            <person name="Goldberg J."/>
            <person name="Griggs A."/>
            <person name="Gujja S."/>
            <person name="Hansen M."/>
            <person name="Heiman D."/>
            <person name="Howarth C."/>
            <person name="Larimer J."/>
            <person name="Lui A."/>
            <person name="MacDonald P.J.P."/>
            <person name="McCowen C."/>
            <person name="Montmayeur A."/>
            <person name="Murphy C."/>
            <person name="Neiman D."/>
            <person name="Pearson M."/>
            <person name="Priest M."/>
            <person name="Roberts A."/>
            <person name="Saif S."/>
            <person name="Shea T."/>
            <person name="Sisk P."/>
            <person name="Stolte C."/>
            <person name="Sykes S."/>
            <person name="Wortman J."/>
            <person name="Nusbaum C."/>
            <person name="Birren B."/>
        </authorList>
    </citation>
    <scope>NUCLEOTIDE SEQUENCE [LARGE SCALE GENOMIC DNA]</scope>
    <source>
        <strain evidence="3 4">ATCC 38327</strain>
    </source>
</reference>
<dbReference type="PANTHER" id="PTHR13371:SF0">
    <property type="entry name" value="CENTROSOMAL PROTEIN OF 104 KDA"/>
    <property type="match status" value="1"/>
</dbReference>
<evidence type="ECO:0000313" key="4">
    <source>
        <dbReference type="Proteomes" id="UP000054350"/>
    </source>
</evidence>
<gene>
    <name evidence="3" type="ORF">AMAG_08218</name>
</gene>
<dbReference type="OrthoDB" id="66599at2759"/>
<evidence type="ECO:0000259" key="2">
    <source>
        <dbReference type="Pfam" id="PF21039"/>
    </source>
</evidence>
<evidence type="ECO:0000313" key="3">
    <source>
        <dbReference type="EMBL" id="KNE63052.1"/>
    </source>
</evidence>
<feature type="compositionally biased region" description="Low complexity" evidence="1">
    <location>
        <begin position="106"/>
        <end position="117"/>
    </location>
</feature>
<dbReference type="VEuPathDB" id="FungiDB:AMAG_08218"/>
<reference evidence="4" key="2">
    <citation type="submission" date="2009-11" db="EMBL/GenBank/DDBJ databases">
        <title>The Genome Sequence of Allomyces macrogynus strain ATCC 38327.</title>
        <authorList>
            <consortium name="The Broad Institute Genome Sequencing Platform"/>
            <person name="Russ C."/>
            <person name="Cuomo C."/>
            <person name="Shea T."/>
            <person name="Young S.K."/>
            <person name="Zeng Q."/>
            <person name="Koehrsen M."/>
            <person name="Haas B."/>
            <person name="Borodovsky M."/>
            <person name="Guigo R."/>
            <person name="Alvarado L."/>
            <person name="Berlin A."/>
            <person name="Borenstein D."/>
            <person name="Chen Z."/>
            <person name="Engels R."/>
            <person name="Freedman E."/>
            <person name="Gellesch M."/>
            <person name="Goldberg J."/>
            <person name="Griggs A."/>
            <person name="Gujja S."/>
            <person name="Heiman D."/>
            <person name="Hepburn T."/>
            <person name="Howarth C."/>
            <person name="Jen D."/>
            <person name="Larson L."/>
            <person name="Lewis B."/>
            <person name="Mehta T."/>
            <person name="Park D."/>
            <person name="Pearson M."/>
            <person name="Roberts A."/>
            <person name="Saif S."/>
            <person name="Shenoy N."/>
            <person name="Sisk P."/>
            <person name="Stolte C."/>
            <person name="Sykes S."/>
            <person name="Walk T."/>
            <person name="White J."/>
            <person name="Yandava C."/>
            <person name="Burger G."/>
            <person name="Gray M.W."/>
            <person name="Holland P.W.H."/>
            <person name="King N."/>
            <person name="Lang F.B.F."/>
            <person name="Roger A.J."/>
            <person name="Ruiz-Trillo I."/>
            <person name="Lander E."/>
            <person name="Nusbaum C."/>
        </authorList>
    </citation>
    <scope>NUCLEOTIDE SEQUENCE [LARGE SCALE GENOMIC DNA]</scope>
    <source>
        <strain evidence="4">ATCC 38327</strain>
    </source>
</reference>
<feature type="compositionally biased region" description="Low complexity" evidence="1">
    <location>
        <begin position="522"/>
        <end position="531"/>
    </location>
</feature>
<dbReference type="InterPro" id="IPR052607">
    <property type="entry name" value="CEP104-like"/>
</dbReference>
<evidence type="ECO:0000256" key="1">
    <source>
        <dbReference type="SAM" id="MobiDB-lite"/>
    </source>
</evidence>
<feature type="domain" description="Centrosomal protein CEP104 Zn finger" evidence="2">
    <location>
        <begin position="564"/>
        <end position="618"/>
    </location>
</feature>